<dbReference type="AlphaFoldDB" id="A0A8T2SV70"/>
<gene>
    <name evidence="1" type="ORF">KP509_18G084300</name>
</gene>
<dbReference type="Proteomes" id="UP000825935">
    <property type="component" value="Chromosome 18"/>
</dbReference>
<accession>A0A8T2SV70</accession>
<evidence type="ECO:0000313" key="2">
    <source>
        <dbReference type="Proteomes" id="UP000825935"/>
    </source>
</evidence>
<sequence length="115" mass="13385">MCQMIDSDHGQHHTPMSFWANPLQHWTQIYHCEIGDSRRRSSIALLDLQLTKITWTPRASSQHKIGCPPWLDVLHNDMVCRQSLQFWNLRRGLQRTSKLPSALNPHSSNFLLNIS</sequence>
<organism evidence="1 2">
    <name type="scientific">Ceratopteris richardii</name>
    <name type="common">Triangle waterfern</name>
    <dbReference type="NCBI Taxonomy" id="49495"/>
    <lineage>
        <taxon>Eukaryota</taxon>
        <taxon>Viridiplantae</taxon>
        <taxon>Streptophyta</taxon>
        <taxon>Embryophyta</taxon>
        <taxon>Tracheophyta</taxon>
        <taxon>Polypodiopsida</taxon>
        <taxon>Polypodiidae</taxon>
        <taxon>Polypodiales</taxon>
        <taxon>Pteridineae</taxon>
        <taxon>Pteridaceae</taxon>
        <taxon>Parkerioideae</taxon>
        <taxon>Ceratopteris</taxon>
    </lineage>
</organism>
<dbReference type="EMBL" id="CM035423">
    <property type="protein sequence ID" value="KAH7366549.1"/>
    <property type="molecule type" value="Genomic_DNA"/>
</dbReference>
<evidence type="ECO:0000313" key="1">
    <source>
        <dbReference type="EMBL" id="KAH7366549.1"/>
    </source>
</evidence>
<comment type="caution">
    <text evidence="1">The sequence shown here is derived from an EMBL/GenBank/DDBJ whole genome shotgun (WGS) entry which is preliminary data.</text>
</comment>
<protein>
    <submittedName>
        <fullName evidence="1">Uncharacterized protein</fullName>
    </submittedName>
</protein>
<keyword evidence="2" id="KW-1185">Reference proteome</keyword>
<reference evidence="1" key="1">
    <citation type="submission" date="2021-08" db="EMBL/GenBank/DDBJ databases">
        <title>WGS assembly of Ceratopteris richardii.</title>
        <authorList>
            <person name="Marchant D.B."/>
            <person name="Chen G."/>
            <person name="Jenkins J."/>
            <person name="Shu S."/>
            <person name="Leebens-Mack J."/>
            <person name="Grimwood J."/>
            <person name="Schmutz J."/>
            <person name="Soltis P."/>
            <person name="Soltis D."/>
            <person name="Chen Z.-H."/>
        </authorList>
    </citation>
    <scope>NUCLEOTIDE SEQUENCE</scope>
    <source>
        <strain evidence="1">Whitten #5841</strain>
        <tissue evidence="1">Leaf</tissue>
    </source>
</reference>
<proteinExistence type="predicted"/>
<name>A0A8T2SV70_CERRI</name>